<keyword evidence="2" id="KW-1185">Reference proteome</keyword>
<sequence length="63" mass="7006">MGRGICVVNERLAKQRAAVLRPILELENKGEPISAAIGDAAWELGLAKSHTWSLYRRLRGLLH</sequence>
<dbReference type="KEGG" id="rde:RD1_A0057"/>
<evidence type="ECO:0000313" key="1">
    <source>
        <dbReference type="EMBL" id="ABI93357.1"/>
    </source>
</evidence>
<protein>
    <submittedName>
        <fullName evidence="1">RC227</fullName>
    </submittedName>
</protein>
<gene>
    <name evidence="1" type="ordered locus">RD1_A0057</name>
</gene>
<dbReference type="EMBL" id="CP000464">
    <property type="protein sequence ID" value="ABI93357.1"/>
    <property type="molecule type" value="Genomic_DNA"/>
</dbReference>
<geneLocation type="plasmid" evidence="1 2">
    <name>pTB1</name>
</geneLocation>
<dbReference type="HOGENOM" id="CLU_2883092_0_0_5"/>
<evidence type="ECO:0000313" key="2">
    <source>
        <dbReference type="Proteomes" id="UP000007029"/>
    </source>
</evidence>
<proteinExistence type="predicted"/>
<keyword evidence="1" id="KW-0614">Plasmid</keyword>
<name>Q07GP2_ROSDO</name>
<dbReference type="Proteomes" id="UP000007029">
    <property type="component" value="Plasmid pTB1"/>
</dbReference>
<organism evidence="1 2">
    <name type="scientific">Roseobacter denitrificans (strain ATCC 33942 / OCh 114)</name>
    <name type="common">Erythrobacter sp. (strain OCh 114)</name>
    <name type="synonym">Roseobacter denitrificans</name>
    <dbReference type="NCBI Taxonomy" id="375451"/>
    <lineage>
        <taxon>Bacteria</taxon>
        <taxon>Pseudomonadati</taxon>
        <taxon>Pseudomonadota</taxon>
        <taxon>Alphaproteobacteria</taxon>
        <taxon>Rhodobacterales</taxon>
        <taxon>Roseobacteraceae</taxon>
        <taxon>Roseobacter</taxon>
    </lineage>
</organism>
<reference evidence="1 2" key="1">
    <citation type="journal article" date="2007" name="J. Bacteriol.">
        <title>The complete genome sequence of Roseobacter denitrificans reveals a mixotrophic rather than photosynthetic metabolism.</title>
        <authorList>
            <person name="Swingley W.D."/>
            <person name="Sadekar S."/>
            <person name="Mastrian S.D."/>
            <person name="Matthies H.J."/>
            <person name="Hao J."/>
            <person name="Ramos H."/>
            <person name="Acharya C.R."/>
            <person name="Conrad A.L."/>
            <person name="Taylor H.L."/>
            <person name="Dejesa L.C."/>
            <person name="Shah M.K."/>
            <person name="O'huallachain M.E."/>
            <person name="Lince M.T."/>
            <person name="Blankenship R.E."/>
            <person name="Beatty J.T."/>
            <person name="Touchman J.W."/>
        </authorList>
    </citation>
    <scope>NUCLEOTIDE SEQUENCE [LARGE SCALE GENOMIC DNA]</scope>
    <source>
        <strain evidence="2">ATCC 33942 / OCh 114</strain>
        <plasmid evidence="1 2">pTB1</plasmid>
    </source>
</reference>
<accession>Q07GP2</accession>
<dbReference type="AlphaFoldDB" id="Q07GP2"/>